<dbReference type="PROSITE" id="PS51198">
    <property type="entry name" value="UVRD_HELICASE_ATP_BIND"/>
    <property type="match status" value="1"/>
</dbReference>
<keyword evidence="4" id="KW-0067">ATP-binding</keyword>
<keyword evidence="1" id="KW-0547">Nucleotide-binding</keyword>
<evidence type="ECO:0000256" key="1">
    <source>
        <dbReference type="ARBA" id="ARBA00022741"/>
    </source>
</evidence>
<comment type="caution">
    <text evidence="6">The sequence shown here is derived from an EMBL/GenBank/DDBJ whole genome shotgun (WGS) entry which is preliminary data.</text>
</comment>
<dbReference type="PANTHER" id="PTHR11070:SF2">
    <property type="entry name" value="ATP-DEPENDENT DNA HELICASE SRS2"/>
    <property type="match status" value="1"/>
</dbReference>
<dbReference type="EMBL" id="AUZZ01000717">
    <property type="protein sequence ID" value="EQD66886.1"/>
    <property type="molecule type" value="Genomic_DNA"/>
</dbReference>
<keyword evidence="2 6" id="KW-0378">Hydrolase</keyword>
<name>T1B205_9ZZZZ</name>
<keyword evidence="3 6" id="KW-0347">Helicase</keyword>
<dbReference type="GO" id="GO:0043138">
    <property type="term" value="F:3'-5' DNA helicase activity"/>
    <property type="evidence" value="ECO:0007669"/>
    <property type="project" value="TreeGrafter"/>
</dbReference>
<proteinExistence type="predicted"/>
<dbReference type="Pfam" id="PF00580">
    <property type="entry name" value="UvrD-helicase"/>
    <property type="match status" value="1"/>
</dbReference>
<reference evidence="6" key="2">
    <citation type="journal article" date="2014" name="ISME J.">
        <title>Microbial stratification in low pH oxic and suboxic macroscopic growths along an acid mine drainage.</title>
        <authorList>
            <person name="Mendez-Garcia C."/>
            <person name="Mesa V."/>
            <person name="Sprenger R.R."/>
            <person name="Richter M."/>
            <person name="Diez M.S."/>
            <person name="Solano J."/>
            <person name="Bargiela R."/>
            <person name="Golyshina O.V."/>
            <person name="Manteca A."/>
            <person name="Ramos J.L."/>
            <person name="Gallego J.R."/>
            <person name="Llorente I."/>
            <person name="Martins Dos Santos V.A."/>
            <person name="Jensen O.N."/>
            <person name="Pelaez A.I."/>
            <person name="Sanchez J."/>
            <person name="Ferrer M."/>
        </authorList>
    </citation>
    <scope>NUCLEOTIDE SEQUENCE</scope>
</reference>
<protein>
    <submittedName>
        <fullName evidence="6">DNA helicase, UvrD/REP type</fullName>
        <ecNumber evidence="6">3.-.-.-</ecNumber>
    </submittedName>
</protein>
<dbReference type="GO" id="GO:0000725">
    <property type="term" value="P:recombinational repair"/>
    <property type="evidence" value="ECO:0007669"/>
    <property type="project" value="TreeGrafter"/>
</dbReference>
<dbReference type="EC" id="3.-.-.-" evidence="6"/>
<sequence length="176" mass="19601">MTDVASRYVVHPRLREDIKRYLAAVFTLGAKALDAYAKRKRELGVIDFVDQEHLFLGLLEKPTVVAALSEELDLLLVDEFQDTSPIQLELFVRLSRIARETVWVGDVKQAIYGFRGSDAELMKAILGKLPSLGGYKEVLGQSRRSRPSLVRLVNGAFGDVFTPGLSRAEVELAAVR</sequence>
<evidence type="ECO:0000259" key="5">
    <source>
        <dbReference type="PROSITE" id="PS51198"/>
    </source>
</evidence>
<gene>
    <name evidence="6" type="ORF">B2A_00948</name>
</gene>
<dbReference type="Gene3D" id="3.40.50.300">
    <property type="entry name" value="P-loop containing nucleotide triphosphate hydrolases"/>
    <property type="match status" value="1"/>
</dbReference>
<dbReference type="SUPFAM" id="SSF52540">
    <property type="entry name" value="P-loop containing nucleoside triphosphate hydrolases"/>
    <property type="match status" value="1"/>
</dbReference>
<dbReference type="AlphaFoldDB" id="T1B205"/>
<reference evidence="6" key="1">
    <citation type="submission" date="2013-08" db="EMBL/GenBank/DDBJ databases">
        <authorList>
            <person name="Mendez C."/>
            <person name="Richter M."/>
            <person name="Ferrer M."/>
            <person name="Sanchez J."/>
        </authorList>
    </citation>
    <scope>NUCLEOTIDE SEQUENCE</scope>
</reference>
<evidence type="ECO:0000313" key="6">
    <source>
        <dbReference type="EMBL" id="EQD66886.1"/>
    </source>
</evidence>
<evidence type="ECO:0000256" key="4">
    <source>
        <dbReference type="ARBA" id="ARBA00022840"/>
    </source>
</evidence>
<feature type="non-terminal residue" evidence="6">
    <location>
        <position position="176"/>
    </location>
</feature>
<dbReference type="InterPro" id="IPR027417">
    <property type="entry name" value="P-loop_NTPase"/>
</dbReference>
<dbReference type="InterPro" id="IPR000212">
    <property type="entry name" value="DNA_helicase_UvrD/REP"/>
</dbReference>
<dbReference type="GO" id="GO:0005524">
    <property type="term" value="F:ATP binding"/>
    <property type="evidence" value="ECO:0007669"/>
    <property type="project" value="UniProtKB-KW"/>
</dbReference>
<dbReference type="GO" id="GO:0003677">
    <property type="term" value="F:DNA binding"/>
    <property type="evidence" value="ECO:0007669"/>
    <property type="project" value="InterPro"/>
</dbReference>
<dbReference type="InterPro" id="IPR014016">
    <property type="entry name" value="UvrD-like_ATP-bd"/>
</dbReference>
<dbReference type="PANTHER" id="PTHR11070">
    <property type="entry name" value="UVRD / RECB / PCRA DNA HELICASE FAMILY MEMBER"/>
    <property type="match status" value="1"/>
</dbReference>
<evidence type="ECO:0000256" key="3">
    <source>
        <dbReference type="ARBA" id="ARBA00022806"/>
    </source>
</evidence>
<accession>T1B205</accession>
<evidence type="ECO:0000256" key="2">
    <source>
        <dbReference type="ARBA" id="ARBA00022801"/>
    </source>
</evidence>
<feature type="domain" description="UvrD-like helicase ATP-binding" evidence="5">
    <location>
        <begin position="1"/>
        <end position="146"/>
    </location>
</feature>
<dbReference type="GO" id="GO:0016787">
    <property type="term" value="F:hydrolase activity"/>
    <property type="evidence" value="ECO:0007669"/>
    <property type="project" value="UniProtKB-KW"/>
</dbReference>
<organism evidence="6">
    <name type="scientific">mine drainage metagenome</name>
    <dbReference type="NCBI Taxonomy" id="410659"/>
    <lineage>
        <taxon>unclassified sequences</taxon>
        <taxon>metagenomes</taxon>
        <taxon>ecological metagenomes</taxon>
    </lineage>
</organism>